<dbReference type="InterPro" id="IPR011004">
    <property type="entry name" value="Trimer_LpxA-like_sf"/>
</dbReference>
<comment type="similarity">
    <text evidence="1">Belongs to the transferase hexapeptide repeat family.</text>
</comment>
<reference evidence="5 6" key="1">
    <citation type="submission" date="2015-09" db="EMBL/GenBank/DDBJ databases">
        <authorList>
            <consortium name="Pathogen Informatics"/>
        </authorList>
    </citation>
    <scope>NUCLEOTIDE SEQUENCE [LARGE SCALE GENOMIC DNA]</scope>
    <source>
        <strain evidence="5 6">2789STDY5834898</strain>
    </source>
</reference>
<evidence type="ECO:0000259" key="4">
    <source>
        <dbReference type="Pfam" id="PF17836"/>
    </source>
</evidence>
<dbReference type="GO" id="GO:0016740">
    <property type="term" value="F:transferase activity"/>
    <property type="evidence" value="ECO:0007669"/>
    <property type="project" value="UniProtKB-KW"/>
</dbReference>
<dbReference type="PANTHER" id="PTHR43300">
    <property type="entry name" value="ACETYLTRANSFERASE"/>
    <property type="match status" value="1"/>
</dbReference>
<evidence type="ECO:0000313" key="6">
    <source>
        <dbReference type="Proteomes" id="UP000095766"/>
    </source>
</evidence>
<dbReference type="InterPro" id="IPR041561">
    <property type="entry name" value="PglD_N"/>
</dbReference>
<dbReference type="PANTHER" id="PTHR43300:SF7">
    <property type="entry name" value="UDP-N-ACETYLBACILLOSAMINE N-ACETYLTRANSFERASE"/>
    <property type="match status" value="1"/>
</dbReference>
<organism evidence="5 6">
    <name type="scientific">Bacteroides uniformis</name>
    <dbReference type="NCBI Taxonomy" id="820"/>
    <lineage>
        <taxon>Bacteria</taxon>
        <taxon>Pseudomonadati</taxon>
        <taxon>Bacteroidota</taxon>
        <taxon>Bacteroidia</taxon>
        <taxon>Bacteroidales</taxon>
        <taxon>Bacteroidaceae</taxon>
        <taxon>Bacteroides</taxon>
    </lineage>
</organism>
<gene>
    <name evidence="5" type="ORF">ERS852510_02328</name>
</gene>
<dbReference type="NCBIfam" id="TIGR03570">
    <property type="entry name" value="NeuD_NnaD"/>
    <property type="match status" value="1"/>
</dbReference>
<dbReference type="Proteomes" id="UP000095766">
    <property type="component" value="Unassembled WGS sequence"/>
</dbReference>
<dbReference type="InterPro" id="IPR001451">
    <property type="entry name" value="Hexapep"/>
</dbReference>
<proteinExistence type="inferred from homology"/>
<keyword evidence="5" id="KW-0808">Transferase</keyword>
<sequence length="209" mass="22472">MKYLVVVGAGGMGRTMFDLARESVGYETEFIVKGFIDDNISALDDFPGYPPILGSISEYKPSEDDVFVCSIGGRTRSKCIQSILDRGGEFIPLIHKTARIGSNVVMGKGNQVGAFTTIAADAKIGDYNFIQSNTIIGHDVTIGSWNRIDSHVMCVGGTVIGDYNMIHTSAMINHNVKIGNNTLVGACSFVITDVEDNTTVAGNPARRRS</sequence>
<dbReference type="Pfam" id="PF00132">
    <property type="entry name" value="Hexapep"/>
    <property type="match status" value="2"/>
</dbReference>
<dbReference type="SUPFAM" id="SSF51161">
    <property type="entry name" value="Trimeric LpxA-like enzymes"/>
    <property type="match status" value="1"/>
</dbReference>
<evidence type="ECO:0000256" key="3">
    <source>
        <dbReference type="PIRSR" id="PIRSR620019-2"/>
    </source>
</evidence>
<dbReference type="Gene3D" id="3.40.50.20">
    <property type="match status" value="1"/>
</dbReference>
<dbReference type="InterPro" id="IPR020019">
    <property type="entry name" value="AcTrfase_PglD-like"/>
</dbReference>
<dbReference type="CDD" id="cd03360">
    <property type="entry name" value="LbH_AT_putative"/>
    <property type="match status" value="1"/>
</dbReference>
<dbReference type="Gene3D" id="2.160.10.10">
    <property type="entry name" value="Hexapeptide repeat proteins"/>
    <property type="match status" value="1"/>
</dbReference>
<feature type="active site" description="Proton acceptor" evidence="2">
    <location>
        <position position="138"/>
    </location>
</feature>
<name>A0A174R0W7_BACUN</name>
<feature type="domain" description="PglD N-terminal" evidence="4">
    <location>
        <begin position="4"/>
        <end position="79"/>
    </location>
</feature>
<dbReference type="Pfam" id="PF17836">
    <property type="entry name" value="PglD_N"/>
    <property type="match status" value="1"/>
</dbReference>
<protein>
    <submittedName>
        <fullName evidence="5">Hexapeptide transferase family protein</fullName>
    </submittedName>
</protein>
<accession>A0A174R0W7</accession>
<dbReference type="RefSeq" id="WP_057253335.1">
    <property type="nucleotide sequence ID" value="NZ_CZAO01000010.1"/>
</dbReference>
<dbReference type="EMBL" id="CZAO01000010">
    <property type="protein sequence ID" value="CUP77801.1"/>
    <property type="molecule type" value="Genomic_DNA"/>
</dbReference>
<evidence type="ECO:0000256" key="2">
    <source>
        <dbReference type="PIRSR" id="PIRSR620019-1"/>
    </source>
</evidence>
<dbReference type="AlphaFoldDB" id="A0A174R0W7"/>
<dbReference type="InterPro" id="IPR050179">
    <property type="entry name" value="Trans_hexapeptide_repeat"/>
</dbReference>
<feature type="binding site" evidence="3">
    <location>
        <position position="72"/>
    </location>
    <ligand>
        <name>substrate</name>
    </ligand>
</feature>
<feature type="site" description="Increases basicity of active site His" evidence="2">
    <location>
        <position position="139"/>
    </location>
</feature>
<evidence type="ECO:0000256" key="1">
    <source>
        <dbReference type="ARBA" id="ARBA00007274"/>
    </source>
</evidence>
<evidence type="ECO:0000313" key="5">
    <source>
        <dbReference type="EMBL" id="CUP77801.1"/>
    </source>
</evidence>